<sequence length="37" mass="4590">MHNLKRKCLFIQWEFIERCLKLTLRWWTLSVCSSCLC</sequence>
<reference evidence="1" key="1">
    <citation type="submission" date="2018-02" db="EMBL/GenBank/DDBJ databases">
        <title>Rhizophora mucronata_Transcriptome.</title>
        <authorList>
            <person name="Meera S.P."/>
            <person name="Sreeshan A."/>
            <person name="Augustine A."/>
        </authorList>
    </citation>
    <scope>NUCLEOTIDE SEQUENCE</scope>
    <source>
        <tissue evidence="1">Leaf</tissue>
    </source>
</reference>
<accession>A0A2P2N9N1</accession>
<name>A0A2P2N9N1_RHIMU</name>
<protein>
    <submittedName>
        <fullName evidence="1">Uncharacterized protein</fullName>
    </submittedName>
</protein>
<proteinExistence type="predicted"/>
<dbReference type="AlphaFoldDB" id="A0A2P2N9N1"/>
<organism evidence="1">
    <name type="scientific">Rhizophora mucronata</name>
    <name type="common">Asiatic mangrove</name>
    <dbReference type="NCBI Taxonomy" id="61149"/>
    <lineage>
        <taxon>Eukaryota</taxon>
        <taxon>Viridiplantae</taxon>
        <taxon>Streptophyta</taxon>
        <taxon>Embryophyta</taxon>
        <taxon>Tracheophyta</taxon>
        <taxon>Spermatophyta</taxon>
        <taxon>Magnoliopsida</taxon>
        <taxon>eudicotyledons</taxon>
        <taxon>Gunneridae</taxon>
        <taxon>Pentapetalae</taxon>
        <taxon>rosids</taxon>
        <taxon>fabids</taxon>
        <taxon>Malpighiales</taxon>
        <taxon>Rhizophoraceae</taxon>
        <taxon>Rhizophora</taxon>
    </lineage>
</organism>
<dbReference type="EMBL" id="GGEC01058704">
    <property type="protein sequence ID" value="MBX39188.1"/>
    <property type="molecule type" value="Transcribed_RNA"/>
</dbReference>
<evidence type="ECO:0000313" key="1">
    <source>
        <dbReference type="EMBL" id="MBX39188.1"/>
    </source>
</evidence>